<dbReference type="EMBL" id="JAATIS010001721">
    <property type="protein sequence ID" value="KAG2465850.1"/>
    <property type="molecule type" value="Genomic_DNA"/>
</dbReference>
<feature type="compositionally biased region" description="Basic and acidic residues" evidence="4">
    <location>
        <begin position="242"/>
        <end position="251"/>
    </location>
</feature>
<dbReference type="PANTHER" id="PTHR10901">
    <property type="entry name" value="TROPOMODULIN"/>
    <property type="match status" value="1"/>
</dbReference>
<organism evidence="5 6">
    <name type="scientific">Polypterus senegalus</name>
    <name type="common">Senegal bichir</name>
    <dbReference type="NCBI Taxonomy" id="55291"/>
    <lineage>
        <taxon>Eukaryota</taxon>
        <taxon>Metazoa</taxon>
        <taxon>Chordata</taxon>
        <taxon>Craniata</taxon>
        <taxon>Vertebrata</taxon>
        <taxon>Euteleostomi</taxon>
        <taxon>Actinopterygii</taxon>
        <taxon>Polypteriformes</taxon>
        <taxon>Polypteridae</taxon>
        <taxon>Polypterus</taxon>
    </lineage>
</organism>
<dbReference type="InterPro" id="IPR032675">
    <property type="entry name" value="LRR_dom_sf"/>
</dbReference>
<evidence type="ECO:0000256" key="4">
    <source>
        <dbReference type="SAM" id="MobiDB-lite"/>
    </source>
</evidence>
<dbReference type="GO" id="GO:0005865">
    <property type="term" value="C:striated muscle thin filament"/>
    <property type="evidence" value="ECO:0007669"/>
    <property type="project" value="TreeGrafter"/>
</dbReference>
<dbReference type="InterPro" id="IPR004934">
    <property type="entry name" value="TMOD"/>
</dbReference>
<feature type="compositionally biased region" description="Basic residues" evidence="4">
    <location>
        <begin position="207"/>
        <end position="224"/>
    </location>
</feature>
<dbReference type="SUPFAM" id="SSF52047">
    <property type="entry name" value="RNI-like"/>
    <property type="match status" value="1"/>
</dbReference>
<feature type="compositionally biased region" description="Pro residues" evidence="4">
    <location>
        <begin position="176"/>
        <end position="186"/>
    </location>
</feature>
<evidence type="ECO:0000256" key="2">
    <source>
        <dbReference type="ARBA" id="ARBA00022490"/>
    </source>
</evidence>
<dbReference type="GO" id="GO:0030239">
    <property type="term" value="P:myofibril assembly"/>
    <property type="evidence" value="ECO:0007669"/>
    <property type="project" value="TreeGrafter"/>
</dbReference>
<evidence type="ECO:0000313" key="5">
    <source>
        <dbReference type="EMBL" id="KAG2465850.1"/>
    </source>
</evidence>
<evidence type="ECO:0000256" key="3">
    <source>
        <dbReference type="ARBA" id="ARBA00023212"/>
    </source>
</evidence>
<feature type="compositionally biased region" description="Pro residues" evidence="4">
    <location>
        <begin position="148"/>
        <end position="162"/>
    </location>
</feature>
<dbReference type="GO" id="GO:0007015">
    <property type="term" value="P:actin filament organization"/>
    <property type="evidence" value="ECO:0007669"/>
    <property type="project" value="TreeGrafter"/>
</dbReference>
<name>A0A8X7XE85_POLSE</name>
<dbReference type="Gene3D" id="3.80.10.10">
    <property type="entry name" value="Ribonuclease Inhibitor"/>
    <property type="match status" value="1"/>
</dbReference>
<gene>
    <name evidence="5" type="primary">Lmod2</name>
    <name evidence="5" type="ORF">GTO96_0017471</name>
</gene>
<proteinExistence type="predicted"/>
<keyword evidence="3" id="KW-0206">Cytoskeleton</keyword>
<dbReference type="Proteomes" id="UP000886611">
    <property type="component" value="Unassembled WGS sequence"/>
</dbReference>
<feature type="non-terminal residue" evidence="5">
    <location>
        <position position="1"/>
    </location>
</feature>
<keyword evidence="6" id="KW-1185">Reference proteome</keyword>
<accession>A0A8X7XE85</accession>
<dbReference type="AlphaFoldDB" id="A0A8X7XE85"/>
<keyword evidence="2" id="KW-0963">Cytoplasm</keyword>
<feature type="compositionally biased region" description="Basic and acidic residues" evidence="4">
    <location>
        <begin position="188"/>
        <end position="206"/>
    </location>
</feature>
<reference evidence="5 6" key="1">
    <citation type="journal article" date="2021" name="Cell">
        <title>Tracing the genetic footprints of vertebrate landing in non-teleost ray-finned fishes.</title>
        <authorList>
            <person name="Bi X."/>
            <person name="Wang K."/>
            <person name="Yang L."/>
            <person name="Pan H."/>
            <person name="Jiang H."/>
            <person name="Wei Q."/>
            <person name="Fang M."/>
            <person name="Yu H."/>
            <person name="Zhu C."/>
            <person name="Cai Y."/>
            <person name="He Y."/>
            <person name="Gan X."/>
            <person name="Zeng H."/>
            <person name="Yu D."/>
            <person name="Zhu Y."/>
            <person name="Jiang H."/>
            <person name="Qiu Q."/>
            <person name="Yang H."/>
            <person name="Zhang Y.E."/>
            <person name="Wang W."/>
            <person name="Zhu M."/>
            <person name="He S."/>
            <person name="Zhang G."/>
        </authorList>
    </citation>
    <scope>NUCLEOTIDE SEQUENCE [LARGE SCALE GENOMIC DNA]</scope>
    <source>
        <strain evidence="5">Bchr_013</strain>
    </source>
</reference>
<evidence type="ECO:0000313" key="6">
    <source>
        <dbReference type="Proteomes" id="UP000886611"/>
    </source>
</evidence>
<sequence>MFSLVNTQADDRVAFAISQLVRENACITSLNIESNFITGKGILAIMRALQNNKTLTELRFHNQRHICGGQVEMEIAKILKDNTTLLKLGYHSELPGPRMSITSILTRNLDRLRQKRLQEQKLLDMEKKDGSEGPINPRTNALLKGTPTTPPYSSPKSSPWPSPKVGRNFNCKKTVPTPPPPPPPPFTAEKKIPTRKIAEVIKIQEQRKKKQAGQSKQRSKHSKKAEKQNSILKNLKNALKPISEKKADEGSRPSTPQRSLHDNLMSEIRSIKHLRRVST</sequence>
<feature type="region of interest" description="Disordered" evidence="4">
    <location>
        <begin position="123"/>
        <end position="279"/>
    </location>
</feature>
<comment type="caution">
    <text evidence="5">The sequence shown here is derived from an EMBL/GenBank/DDBJ whole genome shotgun (WGS) entry which is preliminary data.</text>
</comment>
<dbReference type="GO" id="GO:0005523">
    <property type="term" value="F:tropomyosin binding"/>
    <property type="evidence" value="ECO:0007669"/>
    <property type="project" value="InterPro"/>
</dbReference>
<dbReference type="PANTHER" id="PTHR10901:SF12">
    <property type="entry name" value="LEIOMODIN-2"/>
    <property type="match status" value="1"/>
</dbReference>
<feature type="non-terminal residue" evidence="5">
    <location>
        <position position="279"/>
    </location>
</feature>
<dbReference type="GO" id="GO:0006936">
    <property type="term" value="P:muscle contraction"/>
    <property type="evidence" value="ECO:0007669"/>
    <property type="project" value="TreeGrafter"/>
</dbReference>
<evidence type="ECO:0000256" key="1">
    <source>
        <dbReference type="ARBA" id="ARBA00004245"/>
    </source>
</evidence>
<protein>
    <submittedName>
        <fullName evidence="5">LMOD2 protein</fullName>
    </submittedName>
</protein>
<comment type="subcellular location">
    <subcellularLocation>
        <location evidence="1">Cytoplasm</location>
        <location evidence="1">Cytoskeleton</location>
    </subcellularLocation>
</comment>
<dbReference type="GO" id="GO:0051694">
    <property type="term" value="P:pointed-end actin filament capping"/>
    <property type="evidence" value="ECO:0007669"/>
    <property type="project" value="InterPro"/>
</dbReference>